<sequence>MQNRDIYKLDPLESKLANNGVAEVKDDLSQGALETLAYELRTFVCSGAYAKGLDDILSTFLRNVKVSGEQPGVWISGFFGSGKSHLAKMLRTLWTNQKIHDGTDARSLVELPENISRHFDELSTLGAKLGGLHAASGTLGAGADDKVRLALLAVIFKSVGLSEQYHLARFELWLKAEGVLSEVKAYIAQHAKGKEGEDLWQKELRNLHVSPIMANALLHAMPSLSTDAKEVRDMLRAQYKIVDDVSNTEMVQAIVDALAPDGEMPLTLIVLDEVQQYIADDPDKAYAVQEAIETCCKAGVFKSRLLFVATGQSALSGLQNLQRLMGRFQVPVQLEDTDVDAVIRKVILQKKETARASLNSVIQENLGEINRHLRGTVIESNKDDEQWMVADYPLLPVRRRFWERVLPALDKTGTGSQLRNQLRVVHEATKSTALKSLGSVVPADFIYDQIAINLLQTGVIGKDIYEKIARLKAGNDDEQLQGRLLSLILLISKLPADINHGIASTEAFLSDLLLEHLSEGKHELRSRIPGLLSELVEEGAVLPMNGSAGVEYRLQTVESQQWHDTFKQQQNDLRGNPQRLETFRSQEIQHYIRKQLQAAKINQGSVAEGRTLHLCFDADLPADANKRLYAHVLECSERQFSDAVRSASADNATLFVHVPNIRRSELLSAIVDFKAAETTLELGGVPATDAGKDAQGAMEHRRNDADRTKKLILKEIFDAILVQLAGGSEVVGDTLTEQFENGGKKACERLYNEFKLADVKGWGTVYDRASKSADANALAAIGFNDEADKHPVCVAIKRFIGVMKTGAEIRDNFQGAPYGWPKDTVDGALYAMLAAGVLKAADGQEKPVDAKSLERAKVGQTKFRPETVSLSTVQLIKVRSLINAIGVSCTNGEEQSKLGQAITEAKQIARKAGGDAPLPLPPATTRLNELEVLSGNAQLLAACEAQPHIVQELEQWKVLAEKVSSRQYQWAEFKAALKHCQGLSGFDALDAEKRAIEQNRSLLAEPNPVEPLLKQAIEMIRMAIMKKYQDFQDEYQTCLQELQQDAIWAQLSSSQQSELLTKHHLDNLEMQPLSGNDRVIDSIENTSLSQWSDKTSALAGRFSRVRQEAVDMLVPKAKQVQLAKVVIKTEAELDTWLMQVRADVMAALNENRPVSLK</sequence>
<proteinExistence type="predicted"/>
<dbReference type="EMBL" id="CP095354">
    <property type="protein sequence ID" value="XAG79784.1"/>
    <property type="molecule type" value="Genomic_DNA"/>
</dbReference>
<dbReference type="InterPro" id="IPR027417">
    <property type="entry name" value="P-loop_NTPase"/>
</dbReference>
<dbReference type="InterPro" id="IPR047679">
    <property type="entry name" value="BREX_BrxC"/>
</dbReference>
<protein>
    <submittedName>
        <fullName evidence="1">BREX system P-loop protein BrxC</fullName>
    </submittedName>
</protein>
<organism evidence="1">
    <name type="scientific">bacterium 19NY03SH02</name>
    <dbReference type="NCBI Taxonomy" id="2920631"/>
    <lineage>
        <taxon>Bacteria</taxon>
    </lineage>
</organism>
<name>A0AAU6UZ83_UNCXX</name>
<dbReference type="NCBIfam" id="NF033441">
    <property type="entry name" value="BREX_BrxC"/>
    <property type="match status" value="1"/>
</dbReference>
<reference evidence="1" key="1">
    <citation type="submission" date="2022-03" db="EMBL/GenBank/DDBJ databases">
        <title>Sea Food Isolates.</title>
        <authorList>
            <person name="Li c."/>
        </authorList>
    </citation>
    <scope>NUCLEOTIDE SEQUENCE</scope>
    <source>
        <strain evidence="1">19NY03SH02</strain>
    </source>
</reference>
<dbReference type="AlphaFoldDB" id="A0AAU6UZ83"/>
<dbReference type="SUPFAM" id="SSF52540">
    <property type="entry name" value="P-loop containing nucleoside triphosphate hydrolases"/>
    <property type="match status" value="1"/>
</dbReference>
<evidence type="ECO:0000313" key="1">
    <source>
        <dbReference type="EMBL" id="XAG79784.1"/>
    </source>
</evidence>
<gene>
    <name evidence="1" type="primary">brxC</name>
    <name evidence="1" type="ORF">MRN14_15115</name>
</gene>
<accession>A0AAU6UZ83</accession>